<organism evidence="1 2">
    <name type="scientific">Paenibacillus segetis</name>
    <dbReference type="NCBI Taxonomy" id="1325360"/>
    <lineage>
        <taxon>Bacteria</taxon>
        <taxon>Bacillati</taxon>
        <taxon>Bacillota</taxon>
        <taxon>Bacilli</taxon>
        <taxon>Bacillales</taxon>
        <taxon>Paenibacillaceae</taxon>
        <taxon>Paenibacillus</taxon>
    </lineage>
</organism>
<name>A0ABQ1YAS4_9BACL</name>
<proteinExistence type="predicted"/>
<dbReference type="Proteomes" id="UP000659344">
    <property type="component" value="Unassembled WGS sequence"/>
</dbReference>
<evidence type="ECO:0000313" key="2">
    <source>
        <dbReference type="Proteomes" id="UP000659344"/>
    </source>
</evidence>
<comment type="caution">
    <text evidence="1">The sequence shown here is derived from an EMBL/GenBank/DDBJ whole genome shotgun (WGS) entry which is preliminary data.</text>
</comment>
<evidence type="ECO:0000313" key="1">
    <source>
        <dbReference type="EMBL" id="GGH17387.1"/>
    </source>
</evidence>
<protein>
    <submittedName>
        <fullName evidence="1">Uncharacterized protein</fullName>
    </submittedName>
</protein>
<reference evidence="2" key="1">
    <citation type="journal article" date="2019" name="Int. J. Syst. Evol. Microbiol.">
        <title>The Global Catalogue of Microorganisms (GCM) 10K type strain sequencing project: providing services to taxonomists for standard genome sequencing and annotation.</title>
        <authorList>
            <consortium name="The Broad Institute Genomics Platform"/>
            <consortium name="The Broad Institute Genome Sequencing Center for Infectious Disease"/>
            <person name="Wu L."/>
            <person name="Ma J."/>
        </authorList>
    </citation>
    <scope>NUCLEOTIDE SEQUENCE [LARGE SCALE GENOMIC DNA]</scope>
    <source>
        <strain evidence="2">CGMCC 1.12769</strain>
    </source>
</reference>
<dbReference type="EMBL" id="BMFT01000001">
    <property type="protein sequence ID" value="GGH17387.1"/>
    <property type="molecule type" value="Genomic_DNA"/>
</dbReference>
<accession>A0ABQ1YAS4</accession>
<dbReference type="RefSeq" id="WP_188536887.1">
    <property type="nucleotide sequence ID" value="NZ_BMFT01000001.1"/>
</dbReference>
<gene>
    <name evidence="1" type="ORF">GCM10008013_12680</name>
</gene>
<keyword evidence="2" id="KW-1185">Reference proteome</keyword>
<sequence length="62" mass="7183">MFETEELNELSHIVLWALSEGYISSIDKDSVLESIIKKLPISQRDLNYVHEISGLNYNPKDF</sequence>